<proteinExistence type="predicted"/>
<accession>A0A0U3DL33</accession>
<feature type="transmembrane region" description="Helical" evidence="1">
    <location>
        <begin position="12"/>
        <end position="37"/>
    </location>
</feature>
<dbReference type="PATRIC" id="fig|230361.4.peg.915"/>
<evidence type="ECO:0000313" key="3">
    <source>
        <dbReference type="EMBL" id="ALT68678.1"/>
    </source>
</evidence>
<dbReference type="AlphaFoldDB" id="A0A0U3DL33"/>
<evidence type="ECO:0000256" key="1">
    <source>
        <dbReference type="SAM" id="Phobius"/>
    </source>
</evidence>
<feature type="domain" description="NADAR" evidence="2">
    <location>
        <begin position="592"/>
        <end position="708"/>
    </location>
</feature>
<organism evidence="3 4">
    <name type="scientific">Methanobrevibacter millerae</name>
    <dbReference type="NCBI Taxonomy" id="230361"/>
    <lineage>
        <taxon>Archaea</taxon>
        <taxon>Methanobacteriati</taxon>
        <taxon>Methanobacteriota</taxon>
        <taxon>Methanomada group</taxon>
        <taxon>Methanobacteria</taxon>
        <taxon>Methanobacteriales</taxon>
        <taxon>Methanobacteriaceae</taxon>
        <taxon>Methanobrevibacter</taxon>
    </lineage>
</organism>
<protein>
    <recommendedName>
        <fullName evidence="2">NADAR domain-containing protein</fullName>
    </recommendedName>
</protein>
<name>A0A0U3DL33_9EURY</name>
<dbReference type="EMBL" id="CP011266">
    <property type="protein sequence ID" value="ALT68678.1"/>
    <property type="molecule type" value="Genomic_DNA"/>
</dbReference>
<dbReference type="CDD" id="cd15457">
    <property type="entry name" value="NADAR"/>
    <property type="match status" value="1"/>
</dbReference>
<dbReference type="Proteomes" id="UP000067738">
    <property type="component" value="Chromosome"/>
</dbReference>
<dbReference type="Gene3D" id="1.10.357.40">
    <property type="entry name" value="YbiA-like"/>
    <property type="match status" value="1"/>
</dbReference>
<keyword evidence="1" id="KW-0472">Membrane</keyword>
<keyword evidence="1" id="KW-1133">Transmembrane helix</keyword>
<sequence>MIKFLISNYTQLLYTLITNINIGILISILFLGADWMFELDTYLNSTDFTNLCLALDFLPEDIDEIKQKSAELTDDIEDSLALIIYDHILKYRETPSREFCHKFYLYRMLPSNSSFSNNDLFYQVYIRDNDRWTDLENKLKAGMESGKLNSEYFFEKEYNQELDTLSKSKVDDAYKAIYLHEINYLVNNYDDEIKKTIITAALNNFLSNPLLFNDVKRAFYKFIRGDIEVDVKYLVRENQFHPYSIIKNKTIVGYIDSLIAKYDDKYEADSSEYMLTYYSDINWDDAFYVMTCGDGENFKHRNDLSKIFIVKKELLDDSKALMLNKNSPLIDEFEDYVDGRIDMYHISLDELNLIENDDFKLTEAFHNDDKTTWHIIDALEDNDEYNPDDLYDVVSKKPLSCEFLGLISSLNLTIDDAYEIQGDVKSGIDAMDAIIKRISGNDILKSQVDALIDFREMDNSYSEILYDYISDKGILNNGLCQYLNDMVVPKVIEKPFLDEGKFAAPRWLVYPELDPYTIGWRMGYGEDYAMNEPWHTREFYELFPKPQNWKFDSRKSDFGRLPLLGYLWRDYGKAKYSQISGDVIEVNDFITFEQKDLEFRNNHFSFKSIEHAVLASKYDLFSKADPIYTSVNTLKRGFYLTDEQTEYWEGIKYTVLLNACYYKFMYDDSLKRKLLYTGDKSLVYVSEDEWGGEENLLGFALMELRDEIHRLYEHEDLIDWEYTEYLKHLNPYENPQKRNPNDMQSGEYMVIASTLNQSSFYVRDCNLSDELADKYEVGQILTEKAFVDATDKIGGISTTHRYLILSNGMADLSQFEKGTDWGIHTANANSKFKVLDIYRKHGKTQIFLLQLPEGFEEVFTLSNNLINQRIEYSRKLFDSCLSKAIIEEVNSHDWLERVSFPLGMDENGNFF</sequence>
<dbReference type="Pfam" id="PF08719">
    <property type="entry name" value="NADAR"/>
    <property type="match status" value="1"/>
</dbReference>
<gene>
    <name evidence="3" type="ORF">sm9_0888</name>
</gene>
<dbReference type="KEGG" id="mmil:sm9_0888"/>
<dbReference type="InterPro" id="IPR012816">
    <property type="entry name" value="NADAR"/>
</dbReference>
<evidence type="ECO:0000313" key="4">
    <source>
        <dbReference type="Proteomes" id="UP000067738"/>
    </source>
</evidence>
<keyword evidence="4" id="KW-1185">Reference proteome</keyword>
<reference evidence="3 4" key="1">
    <citation type="submission" date="2015-04" db="EMBL/GenBank/DDBJ databases">
        <title>The complete genome sequence of the rumen methanogen Methanobrevibacter millerae SM9.</title>
        <authorList>
            <person name="Leahy S.C."/>
            <person name="Kelly W.J."/>
            <person name="Pacheco D.M."/>
            <person name="Li D."/>
            <person name="Altermann E."/>
            <person name="Attwood G.T."/>
        </authorList>
    </citation>
    <scope>NUCLEOTIDE SEQUENCE [LARGE SCALE GENOMIC DNA]</scope>
    <source>
        <strain evidence="3 4">SM9</strain>
    </source>
</reference>
<evidence type="ECO:0000259" key="2">
    <source>
        <dbReference type="Pfam" id="PF08719"/>
    </source>
</evidence>
<dbReference type="InterPro" id="IPR037238">
    <property type="entry name" value="YbiA-like_sf"/>
</dbReference>
<keyword evidence="1" id="KW-0812">Transmembrane</keyword>
<dbReference type="SUPFAM" id="SSF143990">
    <property type="entry name" value="YbiA-like"/>
    <property type="match status" value="1"/>
</dbReference>